<dbReference type="Proteomes" id="UP000594454">
    <property type="component" value="Chromosome 1"/>
</dbReference>
<sequence>MIGKTIKGVILKSASIKHFQEALLSLKAQGQQIGRSLQQHSEQRNIQTMDLKMVISYIYSIPSFSGDQSEDHPFVNAISAVQTAVKKLLQDHRKPVGKAEGSGQRITGYKLKSALLTHFDKPETETNLMEWILGGRFTTASQLCNYMKTSIELMNLISKFESLLTHPDERLTFTTRVKAEIRTTTTDPVYSKAYPYPMALKQEIDEQVVNQEKRGSIPNKNCQIEEAKVKEKLFNEKVKKGVLQAKNL</sequence>
<proteinExistence type="predicted"/>
<accession>A0A7R8UDC8</accession>
<keyword evidence="2" id="KW-1185">Reference proteome</keyword>
<evidence type="ECO:0000313" key="1">
    <source>
        <dbReference type="EMBL" id="CAD7078701.1"/>
    </source>
</evidence>
<dbReference type="EMBL" id="LR899009">
    <property type="protein sequence ID" value="CAD7078701.1"/>
    <property type="molecule type" value="Genomic_DNA"/>
</dbReference>
<organism evidence="1 2">
    <name type="scientific">Hermetia illucens</name>
    <name type="common">Black soldier fly</name>
    <dbReference type="NCBI Taxonomy" id="343691"/>
    <lineage>
        <taxon>Eukaryota</taxon>
        <taxon>Metazoa</taxon>
        <taxon>Ecdysozoa</taxon>
        <taxon>Arthropoda</taxon>
        <taxon>Hexapoda</taxon>
        <taxon>Insecta</taxon>
        <taxon>Pterygota</taxon>
        <taxon>Neoptera</taxon>
        <taxon>Endopterygota</taxon>
        <taxon>Diptera</taxon>
        <taxon>Brachycera</taxon>
        <taxon>Stratiomyomorpha</taxon>
        <taxon>Stratiomyidae</taxon>
        <taxon>Hermetiinae</taxon>
        <taxon>Hermetia</taxon>
    </lineage>
</organism>
<dbReference type="AlphaFoldDB" id="A0A7R8UDC8"/>
<evidence type="ECO:0000313" key="2">
    <source>
        <dbReference type="Proteomes" id="UP000594454"/>
    </source>
</evidence>
<dbReference type="InParanoid" id="A0A7R8UDC8"/>
<gene>
    <name evidence="1" type="ORF">HERILL_LOCUS1955</name>
</gene>
<protein>
    <submittedName>
        <fullName evidence="1">Uncharacterized protein</fullName>
    </submittedName>
</protein>
<name>A0A7R8UDC8_HERIL</name>
<reference evidence="1 2" key="1">
    <citation type="submission" date="2020-11" db="EMBL/GenBank/DDBJ databases">
        <authorList>
            <person name="Wallbank WR R."/>
            <person name="Pardo Diaz C."/>
            <person name="Kozak K."/>
            <person name="Martin S."/>
            <person name="Jiggins C."/>
            <person name="Moest M."/>
            <person name="Warren A I."/>
            <person name="Generalovic N T."/>
            <person name="Byers J.R.P. K."/>
            <person name="Montejo-Kovacevich G."/>
            <person name="Yen C E."/>
        </authorList>
    </citation>
    <scope>NUCLEOTIDE SEQUENCE [LARGE SCALE GENOMIC DNA]</scope>
</reference>